<reference evidence="3 4" key="1">
    <citation type="journal article" date="2012" name="Environ. Microbiol.">
        <title>The genome of the ammonia-oxidizing Candidatus Nitrososphaera gargensis: insights into metabolic versatility and environmental adaptations.</title>
        <authorList>
            <person name="Spang A."/>
            <person name="Poehlein A."/>
            <person name="Offre P."/>
            <person name="Zumbragel S."/>
            <person name="Haider S."/>
            <person name="Rychlik N."/>
            <person name="Nowka B."/>
            <person name="Schmeisser C."/>
            <person name="Lebedeva E.V."/>
            <person name="Rattei T."/>
            <person name="Bohm C."/>
            <person name="Schmid M."/>
            <person name="Galushko A."/>
            <person name="Hatzenpichler R."/>
            <person name="Weinmaier T."/>
            <person name="Daniel R."/>
            <person name="Schleper C."/>
            <person name="Spieck E."/>
            <person name="Streit W."/>
            <person name="Wagner M."/>
        </authorList>
    </citation>
    <scope>NUCLEOTIDE SEQUENCE [LARGE SCALE GENOMIC DNA]</scope>
    <source>
        <strain evidence="4">Ga9.2</strain>
    </source>
</reference>
<dbReference type="GO" id="GO:0051782">
    <property type="term" value="P:negative regulation of cell division"/>
    <property type="evidence" value="ECO:0007669"/>
    <property type="project" value="TreeGrafter"/>
</dbReference>
<dbReference type="STRING" id="1237085.Ngar_c22080"/>
<dbReference type="PANTHER" id="PTHR43384">
    <property type="entry name" value="SEPTUM SITE-DETERMINING PROTEIN MIND HOMOLOG, CHLOROPLASTIC-RELATED"/>
    <property type="match status" value="1"/>
</dbReference>
<dbReference type="InterPro" id="IPR033756">
    <property type="entry name" value="YlxH/NBP35"/>
</dbReference>
<dbReference type="GO" id="GO:0016887">
    <property type="term" value="F:ATP hydrolysis activity"/>
    <property type="evidence" value="ECO:0007669"/>
    <property type="project" value="TreeGrafter"/>
</dbReference>
<proteinExistence type="predicted"/>
<dbReference type="GO" id="GO:0005829">
    <property type="term" value="C:cytosol"/>
    <property type="evidence" value="ECO:0007669"/>
    <property type="project" value="TreeGrafter"/>
</dbReference>
<keyword evidence="4" id="KW-1185">Reference proteome</keyword>
<dbReference type="GO" id="GO:0009898">
    <property type="term" value="C:cytoplasmic side of plasma membrane"/>
    <property type="evidence" value="ECO:0007669"/>
    <property type="project" value="TreeGrafter"/>
</dbReference>
<dbReference type="RefSeq" id="WP_015019673.1">
    <property type="nucleotide sequence ID" value="NC_018719.1"/>
</dbReference>
<sequence length="254" mass="27930">MTLNIAVHSFKGGTGKSTITANLAVLLALEGRRVGVLDLDLAGPGLHVLFEMTPDEIKHTLNDYLLGLCSSEDIAIDLTEKMNLKQGSLVFVPASFKAEDIIKVLSKGYEIGMFRDALAVISRLHRLDYMIIDTHPGIEKSTLVSMGICDMNIIISRMDSQDIFGTGVMLEVTRVLEKPQILIANMIPPGVDKEKVRARLETLFNAKVITAIPFYTEILRALSSEVFVLKNPNHDFSTALRPAIEALEVKANLP</sequence>
<dbReference type="Proteomes" id="UP000008037">
    <property type="component" value="Chromosome"/>
</dbReference>
<evidence type="ECO:0000256" key="1">
    <source>
        <dbReference type="ARBA" id="ARBA00022741"/>
    </source>
</evidence>
<name>K0IJ57_NITGG</name>
<dbReference type="OrthoDB" id="31168at2157"/>
<evidence type="ECO:0000256" key="2">
    <source>
        <dbReference type="ARBA" id="ARBA00022840"/>
    </source>
</evidence>
<dbReference type="InterPro" id="IPR027417">
    <property type="entry name" value="P-loop_NTPase"/>
</dbReference>
<dbReference type="KEGG" id="nga:Ngar_c22080"/>
<keyword evidence="2" id="KW-0067">ATP-binding</keyword>
<evidence type="ECO:0000313" key="4">
    <source>
        <dbReference type="Proteomes" id="UP000008037"/>
    </source>
</evidence>
<dbReference type="InParanoid" id="K0IJ57"/>
<keyword evidence="1" id="KW-0547">Nucleotide-binding</keyword>
<dbReference type="HOGENOM" id="CLU_096711_0_0_2"/>
<dbReference type="EMBL" id="CP002408">
    <property type="protein sequence ID" value="AFU59138.1"/>
    <property type="molecule type" value="Genomic_DNA"/>
</dbReference>
<accession>K0IJ57</accession>
<dbReference type="BioCyc" id="CNIT1237085:G1324-2206-MONOMER"/>
<dbReference type="GeneID" id="13796071"/>
<dbReference type="Gene3D" id="3.40.50.300">
    <property type="entry name" value="P-loop containing nucleotide triphosphate hydrolases"/>
    <property type="match status" value="1"/>
</dbReference>
<dbReference type="Pfam" id="PF10609">
    <property type="entry name" value="ParA"/>
    <property type="match status" value="1"/>
</dbReference>
<dbReference type="AlphaFoldDB" id="K0IJ57"/>
<dbReference type="SUPFAM" id="SSF52540">
    <property type="entry name" value="P-loop containing nucleoside triphosphate hydrolases"/>
    <property type="match status" value="1"/>
</dbReference>
<dbReference type="GO" id="GO:0005524">
    <property type="term" value="F:ATP binding"/>
    <property type="evidence" value="ECO:0007669"/>
    <property type="project" value="UniProtKB-KW"/>
</dbReference>
<gene>
    <name evidence="3" type="ordered locus">Ngar_c22080</name>
</gene>
<organism evidence="3 4">
    <name type="scientific">Nitrososphaera gargensis (strain Ga9.2)</name>
    <dbReference type="NCBI Taxonomy" id="1237085"/>
    <lineage>
        <taxon>Archaea</taxon>
        <taxon>Nitrososphaerota</taxon>
        <taxon>Nitrososphaeria</taxon>
        <taxon>Nitrososphaerales</taxon>
        <taxon>Nitrososphaeraceae</taxon>
        <taxon>Nitrososphaera</taxon>
    </lineage>
</organism>
<dbReference type="InterPro" id="IPR050625">
    <property type="entry name" value="ParA/MinD_ATPase"/>
</dbReference>
<dbReference type="PANTHER" id="PTHR43384:SF10">
    <property type="entry name" value="ATPASE INVOLVED IN CHROMOSOME PARTITIONING, PARA_MIND FAMILY"/>
    <property type="match status" value="1"/>
</dbReference>
<evidence type="ECO:0008006" key="5">
    <source>
        <dbReference type="Google" id="ProtNLM"/>
    </source>
</evidence>
<evidence type="ECO:0000313" key="3">
    <source>
        <dbReference type="EMBL" id="AFU59138.1"/>
    </source>
</evidence>
<protein>
    <recommendedName>
        <fullName evidence="5">MinD/ParA family protein</fullName>
    </recommendedName>
</protein>